<dbReference type="AlphaFoldDB" id="A0AAW0CML5"/>
<evidence type="ECO:0000256" key="1">
    <source>
        <dbReference type="SAM" id="SignalP"/>
    </source>
</evidence>
<evidence type="ECO:0000313" key="2">
    <source>
        <dbReference type="EMBL" id="KAK7039662.1"/>
    </source>
</evidence>
<keyword evidence="3" id="KW-1185">Reference proteome</keyword>
<keyword evidence="1" id="KW-0732">Signal</keyword>
<reference evidence="2 3" key="1">
    <citation type="journal article" date="2024" name="J Genomics">
        <title>Draft genome sequencing and assembly of Favolaschia claudopus CIRM-BRFM 2984 isolated from oak limbs.</title>
        <authorList>
            <person name="Navarro D."/>
            <person name="Drula E."/>
            <person name="Chaduli D."/>
            <person name="Cazenave R."/>
            <person name="Ahrendt S."/>
            <person name="Wang J."/>
            <person name="Lipzen A."/>
            <person name="Daum C."/>
            <person name="Barry K."/>
            <person name="Grigoriev I.V."/>
            <person name="Favel A."/>
            <person name="Rosso M.N."/>
            <person name="Martin F."/>
        </authorList>
    </citation>
    <scope>NUCLEOTIDE SEQUENCE [LARGE SCALE GENOMIC DNA]</scope>
    <source>
        <strain evidence="2 3">CIRM-BRFM 2984</strain>
    </source>
</reference>
<dbReference type="EMBL" id="JAWWNJ010000016">
    <property type="protein sequence ID" value="KAK7039662.1"/>
    <property type="molecule type" value="Genomic_DNA"/>
</dbReference>
<accession>A0AAW0CML5</accession>
<sequence>MKLSLNTVMLALAVGANAFTGAVHWSMTNVPSTGLMDITFPMAILEADHISGYYFAQQFDFTDPSAFGYTGLQPRPDRNGSTVLHAAFSSFTNGTTSTDANCHNGADGGPGVSCSVEWNGVYGRTYNLEVAYEPSSKNWVGSVIDTVTGQRVHMGSYKLPSGVGGIASSEVGFIEWYPWNVRVPPNHCAKLPYQKTHLIMGG</sequence>
<comment type="caution">
    <text evidence="2">The sequence shown here is derived from an EMBL/GenBank/DDBJ whole genome shotgun (WGS) entry which is preliminary data.</text>
</comment>
<feature type="chain" id="PRO_5043407264" evidence="1">
    <location>
        <begin position="19"/>
        <end position="202"/>
    </location>
</feature>
<name>A0AAW0CML5_9AGAR</name>
<organism evidence="2 3">
    <name type="scientific">Favolaschia claudopus</name>
    <dbReference type="NCBI Taxonomy" id="2862362"/>
    <lineage>
        <taxon>Eukaryota</taxon>
        <taxon>Fungi</taxon>
        <taxon>Dikarya</taxon>
        <taxon>Basidiomycota</taxon>
        <taxon>Agaricomycotina</taxon>
        <taxon>Agaricomycetes</taxon>
        <taxon>Agaricomycetidae</taxon>
        <taxon>Agaricales</taxon>
        <taxon>Marasmiineae</taxon>
        <taxon>Mycenaceae</taxon>
        <taxon>Favolaschia</taxon>
    </lineage>
</organism>
<protein>
    <submittedName>
        <fullName evidence="2">Beta-glucan synthesis-associated</fullName>
    </submittedName>
</protein>
<dbReference type="Proteomes" id="UP001362999">
    <property type="component" value="Unassembled WGS sequence"/>
</dbReference>
<gene>
    <name evidence="2" type="ORF">R3P38DRAFT_487744</name>
</gene>
<feature type="signal peptide" evidence="1">
    <location>
        <begin position="1"/>
        <end position="18"/>
    </location>
</feature>
<proteinExistence type="predicted"/>
<evidence type="ECO:0000313" key="3">
    <source>
        <dbReference type="Proteomes" id="UP001362999"/>
    </source>
</evidence>